<dbReference type="Pfam" id="PF13439">
    <property type="entry name" value="Glyco_transf_4"/>
    <property type="match status" value="1"/>
</dbReference>
<dbReference type="PANTHER" id="PTHR12526">
    <property type="entry name" value="GLYCOSYLTRANSFERASE"/>
    <property type="match status" value="1"/>
</dbReference>
<evidence type="ECO:0000259" key="2">
    <source>
        <dbReference type="Pfam" id="PF13439"/>
    </source>
</evidence>
<protein>
    <submittedName>
        <fullName evidence="3">Glycosyltransferase, family 1</fullName>
    </submittedName>
</protein>
<dbReference type="GO" id="GO:0016757">
    <property type="term" value="F:glycosyltransferase activity"/>
    <property type="evidence" value="ECO:0007669"/>
    <property type="project" value="InterPro"/>
</dbReference>
<dbReference type="GeneID" id="77176177"/>
<dbReference type="EMBL" id="CP053832">
    <property type="protein sequence ID" value="QKF84729.1"/>
    <property type="molecule type" value="Genomic_DNA"/>
</dbReference>
<dbReference type="AlphaFoldDB" id="A0AAE7EAJ0"/>
<dbReference type="Gene3D" id="3.40.50.2000">
    <property type="entry name" value="Glycogen Phosphorylase B"/>
    <property type="match status" value="2"/>
</dbReference>
<reference evidence="3 4" key="1">
    <citation type="submission" date="2020-05" db="EMBL/GenBank/DDBJ databases">
        <title>Complete genome sequencing of Campylobacter and Arcobacter type strains.</title>
        <authorList>
            <person name="Miller W.G."/>
            <person name="Yee E."/>
        </authorList>
    </citation>
    <scope>NUCLEOTIDE SEQUENCE [LARGE SCALE GENOMIC DNA]</scope>
    <source>
        <strain evidence="3 4">LMG 6451</strain>
    </source>
</reference>
<sequence>MRVCYFSCSNIFGGVENIILQTLNELCKSYEVALILPKGANFLNKFDKRVKIYEYKSYDKRYNIFLYFEIIKFLHEFKPDILHTHGAKATQMGFILSKFLKFKFIATKHNNRKGKIFNKIKNVIAVSKNVVNTINHESKVIYFGINKQNIKPNLSKTFTITAVGRLDKIKGFDILINEVKKLKFNFVLQIVGDGFERENLQNLINSLNLKNKVKLLGFCQNIPQILANSNLQVISSIKEGFPLTLLEGLFYAPIVISTPVGGIVEILDDEFLINHENLSDKIDEIYMNYDAKVEIFKEKNKNIIENFKFEKYILNLQNYYEEIYEKS</sequence>
<dbReference type="Pfam" id="PF00534">
    <property type="entry name" value="Glycos_transf_1"/>
    <property type="match status" value="1"/>
</dbReference>
<dbReference type="InterPro" id="IPR001296">
    <property type="entry name" value="Glyco_trans_1"/>
</dbReference>
<evidence type="ECO:0000313" key="4">
    <source>
        <dbReference type="Proteomes" id="UP000509722"/>
    </source>
</evidence>
<proteinExistence type="predicted"/>
<name>A0AAE7EAJ0_9BACT</name>
<dbReference type="InterPro" id="IPR028098">
    <property type="entry name" value="Glyco_trans_4-like_N"/>
</dbReference>
<feature type="domain" description="Glycosyl transferase family 1" evidence="1">
    <location>
        <begin position="154"/>
        <end position="300"/>
    </location>
</feature>
<feature type="domain" description="Glycosyltransferase subfamily 4-like N-terminal" evidence="2">
    <location>
        <begin position="12"/>
        <end position="136"/>
    </location>
</feature>
<accession>A0AAE7EAJ0</accession>
<organism evidence="3 4">
    <name type="scientific">Campylobacter ureolyticus</name>
    <dbReference type="NCBI Taxonomy" id="827"/>
    <lineage>
        <taxon>Bacteria</taxon>
        <taxon>Pseudomonadati</taxon>
        <taxon>Campylobacterota</taxon>
        <taxon>Epsilonproteobacteria</taxon>
        <taxon>Campylobacterales</taxon>
        <taxon>Campylobacteraceae</taxon>
        <taxon>Campylobacter</taxon>
    </lineage>
</organism>
<evidence type="ECO:0000313" key="3">
    <source>
        <dbReference type="EMBL" id="QKF84729.1"/>
    </source>
</evidence>
<gene>
    <name evidence="3" type="ORF">CURT_1271</name>
</gene>
<evidence type="ECO:0000259" key="1">
    <source>
        <dbReference type="Pfam" id="PF00534"/>
    </source>
</evidence>
<dbReference type="RefSeq" id="WP_018712631.1">
    <property type="nucleotide sequence ID" value="NZ_CP053832.1"/>
</dbReference>
<dbReference type="PANTHER" id="PTHR12526:SF630">
    <property type="entry name" value="GLYCOSYLTRANSFERASE"/>
    <property type="match status" value="1"/>
</dbReference>
<dbReference type="SUPFAM" id="SSF53756">
    <property type="entry name" value="UDP-Glycosyltransferase/glycogen phosphorylase"/>
    <property type="match status" value="1"/>
</dbReference>
<dbReference type="Proteomes" id="UP000509722">
    <property type="component" value="Chromosome"/>
</dbReference>